<dbReference type="SUPFAM" id="SSF52799">
    <property type="entry name" value="(Phosphotyrosine protein) phosphatases II"/>
    <property type="match status" value="1"/>
</dbReference>
<dbReference type="Pfam" id="PF22784">
    <property type="entry name" value="PTP-SAK"/>
    <property type="match status" value="1"/>
</dbReference>
<dbReference type="Proteomes" id="UP000076335">
    <property type="component" value="Unassembled WGS sequence"/>
</dbReference>
<dbReference type="FunFam" id="3.90.190.10:FF:000157">
    <property type="entry name" value="Protein-tyrosine phosphatase"/>
    <property type="match status" value="1"/>
</dbReference>
<proteinExistence type="predicted"/>
<name>A0A154LAZ8_9PROT</name>
<keyword evidence="1" id="KW-0378">Hydrolase</keyword>
<dbReference type="InterPro" id="IPR057023">
    <property type="entry name" value="PTP-SAK"/>
</dbReference>
<protein>
    <recommendedName>
        <fullName evidence="2">Tyrosine specific protein phosphatases domain-containing protein</fullName>
    </recommendedName>
</protein>
<organism evidence="3 4">
    <name type="scientific">Thalassospira lucentensis</name>
    <dbReference type="NCBI Taxonomy" id="168935"/>
    <lineage>
        <taxon>Bacteria</taxon>
        <taxon>Pseudomonadati</taxon>
        <taxon>Pseudomonadota</taxon>
        <taxon>Alphaproteobacteria</taxon>
        <taxon>Rhodospirillales</taxon>
        <taxon>Thalassospiraceae</taxon>
        <taxon>Thalassospira</taxon>
    </lineage>
</organism>
<feature type="domain" description="Tyrosine specific protein phosphatases" evidence="2">
    <location>
        <begin position="96"/>
        <end position="167"/>
    </location>
</feature>
<gene>
    <name evidence="3" type="ORF">AUP42_09325</name>
</gene>
<evidence type="ECO:0000259" key="2">
    <source>
        <dbReference type="PROSITE" id="PS50056"/>
    </source>
</evidence>
<dbReference type="Gene3D" id="3.90.190.10">
    <property type="entry name" value="Protein tyrosine phosphatase superfamily"/>
    <property type="match status" value="1"/>
</dbReference>
<sequence length="175" mass="19021">MYIRAILPVTNGQKTGIIQMAVPGYDVDECGHLTMDFGRCQAALAELKRLHVRHYVCLTTLSEIGPEETGDIRDLVTRQGIKSHHLPIEDYAKPDGNFLSAWRKVSPQLQACLDAGDGVALQCLAGYGRSGTVAALLLIERGMAPDIAIETVKRISGESIESSVQLDFLLSRSAL</sequence>
<evidence type="ECO:0000313" key="4">
    <source>
        <dbReference type="Proteomes" id="UP000076335"/>
    </source>
</evidence>
<accession>A0A154LAZ8</accession>
<dbReference type="AlphaFoldDB" id="A0A154LAZ8"/>
<reference evidence="3 4" key="1">
    <citation type="submission" date="2015-12" db="EMBL/GenBank/DDBJ databases">
        <title>Genome sequence of Thalassospira lucentensis MCCC 1A02072.</title>
        <authorList>
            <person name="Lu L."/>
            <person name="Lai Q."/>
            <person name="Shao Z."/>
            <person name="Qian P."/>
        </authorList>
    </citation>
    <scope>NUCLEOTIDE SEQUENCE [LARGE SCALE GENOMIC DNA]</scope>
    <source>
        <strain evidence="3 4">MCCC 1A02072</strain>
    </source>
</reference>
<comment type="caution">
    <text evidence="3">The sequence shown here is derived from an EMBL/GenBank/DDBJ whole genome shotgun (WGS) entry which is preliminary data.</text>
</comment>
<evidence type="ECO:0000313" key="3">
    <source>
        <dbReference type="EMBL" id="KZB69086.1"/>
    </source>
</evidence>
<dbReference type="InterPro" id="IPR029021">
    <property type="entry name" value="Prot-tyrosine_phosphatase-like"/>
</dbReference>
<dbReference type="GO" id="GO:0016791">
    <property type="term" value="F:phosphatase activity"/>
    <property type="evidence" value="ECO:0007669"/>
    <property type="project" value="UniProtKB-ARBA"/>
</dbReference>
<dbReference type="PROSITE" id="PS50056">
    <property type="entry name" value="TYR_PHOSPHATASE_2"/>
    <property type="match status" value="1"/>
</dbReference>
<dbReference type="InterPro" id="IPR000387">
    <property type="entry name" value="Tyr_Pase_dom"/>
</dbReference>
<evidence type="ECO:0000256" key="1">
    <source>
        <dbReference type="ARBA" id="ARBA00022801"/>
    </source>
</evidence>
<dbReference type="EMBL" id="LPVY01000002">
    <property type="protein sequence ID" value="KZB69086.1"/>
    <property type="molecule type" value="Genomic_DNA"/>
</dbReference>